<dbReference type="OrthoDB" id="9811176at2"/>
<protein>
    <submittedName>
        <fullName evidence="1">Translesion DNA synthesis-associated protein ImuA</fullName>
    </submittedName>
</protein>
<evidence type="ECO:0000313" key="1">
    <source>
        <dbReference type="EMBL" id="TDG21186.1"/>
    </source>
</evidence>
<comment type="caution">
    <text evidence="1">The sequence shown here is derived from an EMBL/GenBank/DDBJ whole genome shotgun (WGS) entry which is preliminary data.</text>
</comment>
<dbReference type="InterPro" id="IPR017166">
    <property type="entry name" value="UCP037290"/>
</dbReference>
<dbReference type="SUPFAM" id="SSF52540">
    <property type="entry name" value="P-loop containing nucleoside triphosphate hydrolases"/>
    <property type="match status" value="1"/>
</dbReference>
<keyword evidence="2" id="KW-1185">Reference proteome</keyword>
<dbReference type="AlphaFoldDB" id="A0A4R5M6H0"/>
<dbReference type="EMBL" id="SMRP01000012">
    <property type="protein sequence ID" value="TDG21186.1"/>
    <property type="molecule type" value="Genomic_DNA"/>
</dbReference>
<reference evidence="1 2" key="1">
    <citation type="submission" date="2019-03" db="EMBL/GenBank/DDBJ databases">
        <title>Paraburkholderia sp. 4M-K11, isolated from subtropical forest soil.</title>
        <authorList>
            <person name="Gao Z.-H."/>
            <person name="Qiu L.-H."/>
        </authorList>
    </citation>
    <scope>NUCLEOTIDE SEQUENCE [LARGE SCALE GENOMIC DNA]</scope>
    <source>
        <strain evidence="1 2">4M-K11</strain>
    </source>
</reference>
<proteinExistence type="predicted"/>
<dbReference type="PIRSF" id="PIRSF037290">
    <property type="entry name" value="UCP037290"/>
    <property type="match status" value="1"/>
</dbReference>
<name>A0A4R5M6H0_9BURK</name>
<dbReference type="NCBIfam" id="NF033429">
    <property type="entry name" value="ImuA_translesion"/>
    <property type="match status" value="1"/>
</dbReference>
<dbReference type="InterPro" id="IPR027417">
    <property type="entry name" value="P-loop_NTPase"/>
</dbReference>
<organism evidence="1 2">
    <name type="scientific">Paraburkholderia silviterrae</name>
    <dbReference type="NCBI Taxonomy" id="2528715"/>
    <lineage>
        <taxon>Bacteria</taxon>
        <taxon>Pseudomonadati</taxon>
        <taxon>Pseudomonadota</taxon>
        <taxon>Betaproteobacteria</taxon>
        <taxon>Burkholderiales</taxon>
        <taxon>Burkholderiaceae</taxon>
        <taxon>Paraburkholderia</taxon>
    </lineage>
</organism>
<dbReference type="InterPro" id="IPR047610">
    <property type="entry name" value="ImuA_translesion"/>
</dbReference>
<evidence type="ECO:0000313" key="2">
    <source>
        <dbReference type="Proteomes" id="UP000295722"/>
    </source>
</evidence>
<dbReference type="Proteomes" id="UP000295722">
    <property type="component" value="Unassembled WGS sequence"/>
</dbReference>
<dbReference type="RefSeq" id="WP_133197095.1">
    <property type="nucleotide sequence ID" value="NZ_JBHUCW010000022.1"/>
</dbReference>
<accession>A0A4R5M6H0</accession>
<dbReference type="Gene3D" id="3.40.50.300">
    <property type="entry name" value="P-loop containing nucleotide triphosphate hydrolases"/>
    <property type="match status" value="1"/>
</dbReference>
<sequence length="238" mass="25744">MGQLNVRAEAIHPDLWFASQLAVARGRAITSGHDPLDSELPGRGWPTGSLTEVMLPQPGCGELRLLQPALAAVAQRPVFAVQPPHRLQPAALTWWGLKQENIHVLKPASTADALWAAEQILRAGTAGAVLFWQSQIHPDALRRLHLAAQRAETLFFLFRPMAAASATSPAPLRIALAPTPGGVNISFVKRRGPHRDDPVFVPLSPSPVLLNRNAPLDRRSSPAPAHREFLPDLAHASV</sequence>
<gene>
    <name evidence="1" type="primary">imuA</name>
    <name evidence="1" type="ORF">EYW47_22740</name>
</gene>